<dbReference type="AlphaFoldDB" id="A0AAV3PHD3"/>
<sequence>MLRIELRKLNKEEFSNISSRVKEKQVELEETVLSEQGKIVVYKDGDASSSFFHNNISLHQAKNMIVHIHNNDGILIEDYDEVKRVVVDFYKHLFTEPVDTSHEKIDMSQIMHRRVQDSDKQNLSRGVSAEEVKSVMLSMKMGKALGPHGFTTEFYKNTWLSLKTQLLMLLKTSLLPPICPGSLIAPQSHSSPKSVAINTSELRLSSMLGMSVSALPIRYLGIRLTTKQLKASDYRMLIDKVRQKIDGWGSKHLSFARRPVLINSVIFGLCNYWCQTVFLPQSTIQDIEKMMKCYLWKGSHNGKYISKVSWKQATLRKEKGGLGIKDIQKWNLACMSRHVWNLCSRKDALWVRWIHTLRIKG</sequence>
<keyword evidence="1" id="KW-0808">Transferase</keyword>
<proteinExistence type="predicted"/>
<dbReference type="Proteomes" id="UP001454036">
    <property type="component" value="Unassembled WGS sequence"/>
</dbReference>
<dbReference type="PANTHER" id="PTHR33116:SF84">
    <property type="entry name" value="RNA-DIRECTED DNA POLYMERASE"/>
    <property type="match status" value="1"/>
</dbReference>
<dbReference type="GO" id="GO:0003964">
    <property type="term" value="F:RNA-directed DNA polymerase activity"/>
    <property type="evidence" value="ECO:0007669"/>
    <property type="project" value="UniProtKB-KW"/>
</dbReference>
<keyword evidence="1" id="KW-0695">RNA-directed DNA polymerase</keyword>
<name>A0AAV3PHD3_LITER</name>
<organism evidence="1 2">
    <name type="scientific">Lithospermum erythrorhizon</name>
    <name type="common">Purple gromwell</name>
    <name type="synonym">Lithospermum officinale var. erythrorhizon</name>
    <dbReference type="NCBI Taxonomy" id="34254"/>
    <lineage>
        <taxon>Eukaryota</taxon>
        <taxon>Viridiplantae</taxon>
        <taxon>Streptophyta</taxon>
        <taxon>Embryophyta</taxon>
        <taxon>Tracheophyta</taxon>
        <taxon>Spermatophyta</taxon>
        <taxon>Magnoliopsida</taxon>
        <taxon>eudicotyledons</taxon>
        <taxon>Gunneridae</taxon>
        <taxon>Pentapetalae</taxon>
        <taxon>asterids</taxon>
        <taxon>lamiids</taxon>
        <taxon>Boraginales</taxon>
        <taxon>Boraginaceae</taxon>
        <taxon>Boraginoideae</taxon>
        <taxon>Lithospermeae</taxon>
        <taxon>Lithospermum</taxon>
    </lineage>
</organism>
<accession>A0AAV3PHD3</accession>
<gene>
    <name evidence="1" type="ORF">LIER_09919</name>
</gene>
<dbReference type="PANTHER" id="PTHR33116">
    <property type="entry name" value="REVERSE TRANSCRIPTASE ZINC-BINDING DOMAIN-CONTAINING PROTEIN-RELATED-RELATED"/>
    <property type="match status" value="1"/>
</dbReference>
<reference evidence="1 2" key="1">
    <citation type="submission" date="2024-01" db="EMBL/GenBank/DDBJ databases">
        <title>The complete chloroplast genome sequence of Lithospermum erythrorhizon: insights into the phylogenetic relationship among Boraginaceae species and the maternal lineages of purple gromwells.</title>
        <authorList>
            <person name="Okada T."/>
            <person name="Watanabe K."/>
        </authorList>
    </citation>
    <scope>NUCLEOTIDE SEQUENCE [LARGE SCALE GENOMIC DNA]</scope>
</reference>
<dbReference type="EMBL" id="BAABME010001722">
    <property type="protein sequence ID" value="GAA0151132.1"/>
    <property type="molecule type" value="Genomic_DNA"/>
</dbReference>
<protein>
    <submittedName>
        <fullName evidence="1">Reverse transcriptase</fullName>
    </submittedName>
</protein>
<evidence type="ECO:0000313" key="2">
    <source>
        <dbReference type="Proteomes" id="UP001454036"/>
    </source>
</evidence>
<comment type="caution">
    <text evidence="1">The sequence shown here is derived from an EMBL/GenBank/DDBJ whole genome shotgun (WGS) entry which is preliminary data.</text>
</comment>
<keyword evidence="2" id="KW-1185">Reference proteome</keyword>
<keyword evidence="1" id="KW-0548">Nucleotidyltransferase</keyword>
<evidence type="ECO:0000313" key="1">
    <source>
        <dbReference type="EMBL" id="GAA0151132.1"/>
    </source>
</evidence>